<evidence type="ECO:0000256" key="11">
    <source>
        <dbReference type="ARBA" id="ARBA00023004"/>
    </source>
</evidence>
<keyword evidence="11 14" id="KW-0408">Iron</keyword>
<evidence type="ECO:0000256" key="4">
    <source>
        <dbReference type="ARBA" id="ARBA00004406"/>
    </source>
</evidence>
<protein>
    <submittedName>
        <fullName evidence="16">Cytochrome P450 4d2-like</fullName>
    </submittedName>
</protein>
<keyword evidence="7 14" id="KW-0479">Metal-binding</keyword>
<dbReference type="GeneID" id="119644736"/>
<evidence type="ECO:0000256" key="10">
    <source>
        <dbReference type="ARBA" id="ARBA00023002"/>
    </source>
</evidence>
<comment type="subcellular location">
    <subcellularLocation>
        <location evidence="4">Endoplasmic reticulum membrane</location>
        <topology evidence="4">Peripheral membrane protein</topology>
    </subcellularLocation>
    <subcellularLocation>
        <location evidence="3">Microsome membrane</location>
        <topology evidence="3">Peripheral membrane protein</topology>
    </subcellularLocation>
</comment>
<dbReference type="GO" id="GO:0020037">
    <property type="term" value="F:heme binding"/>
    <property type="evidence" value="ECO:0007669"/>
    <property type="project" value="InterPro"/>
</dbReference>
<evidence type="ECO:0000256" key="9">
    <source>
        <dbReference type="ARBA" id="ARBA00022848"/>
    </source>
</evidence>
<accession>A0A9C5ZNN1</accession>
<evidence type="ECO:0000256" key="8">
    <source>
        <dbReference type="ARBA" id="ARBA00022824"/>
    </source>
</evidence>
<dbReference type="InterPro" id="IPR050196">
    <property type="entry name" value="Cytochrome_P450_Monoox"/>
</dbReference>
<dbReference type="InterPro" id="IPR036396">
    <property type="entry name" value="Cyt_P450_sf"/>
</dbReference>
<keyword evidence="6 14" id="KW-0349">Heme</keyword>
<organism evidence="15 16">
    <name type="scientific">Glossina fuscipes</name>
    <dbReference type="NCBI Taxonomy" id="7396"/>
    <lineage>
        <taxon>Eukaryota</taxon>
        <taxon>Metazoa</taxon>
        <taxon>Ecdysozoa</taxon>
        <taxon>Arthropoda</taxon>
        <taxon>Hexapoda</taxon>
        <taxon>Insecta</taxon>
        <taxon>Pterygota</taxon>
        <taxon>Neoptera</taxon>
        <taxon>Endopterygota</taxon>
        <taxon>Diptera</taxon>
        <taxon>Brachycera</taxon>
        <taxon>Muscomorpha</taxon>
        <taxon>Hippoboscoidea</taxon>
        <taxon>Glossinidae</taxon>
        <taxon>Glossina</taxon>
    </lineage>
</organism>
<proteinExistence type="inferred from homology"/>
<dbReference type="GO" id="GO:0016705">
    <property type="term" value="F:oxidoreductase activity, acting on paired donors, with incorporation or reduction of molecular oxygen"/>
    <property type="evidence" value="ECO:0007669"/>
    <property type="project" value="InterPro"/>
</dbReference>
<evidence type="ECO:0000256" key="1">
    <source>
        <dbReference type="ARBA" id="ARBA00001971"/>
    </source>
</evidence>
<dbReference type="InterPro" id="IPR002401">
    <property type="entry name" value="Cyt_P450_E_grp-I"/>
</dbReference>
<dbReference type="PANTHER" id="PTHR24291:SF187">
    <property type="entry name" value="CYTOCHROME P450 4AE1-RELATED"/>
    <property type="match status" value="1"/>
</dbReference>
<dbReference type="Gene3D" id="1.10.630.10">
    <property type="entry name" value="Cytochrome P450"/>
    <property type="match status" value="2"/>
</dbReference>
<keyword evidence="9" id="KW-0492">Microsome</keyword>
<dbReference type="AlphaFoldDB" id="A0A9C5ZNN1"/>
<comment type="cofactor">
    <cofactor evidence="1 14">
        <name>heme</name>
        <dbReference type="ChEBI" id="CHEBI:30413"/>
    </cofactor>
</comment>
<keyword evidence="10" id="KW-0560">Oxidoreductase</keyword>
<gene>
    <name evidence="16" type="primary">LOC119644736</name>
</gene>
<keyword evidence="12" id="KW-0503">Monooxygenase</keyword>
<reference evidence="16" key="1">
    <citation type="submission" date="2025-08" db="UniProtKB">
        <authorList>
            <consortium name="RefSeq"/>
        </authorList>
    </citation>
    <scope>IDENTIFICATION</scope>
    <source>
        <tissue evidence="16">Whole body pupa</tissue>
    </source>
</reference>
<dbReference type="Pfam" id="PF00067">
    <property type="entry name" value="p450"/>
    <property type="match status" value="2"/>
</dbReference>
<dbReference type="PRINTS" id="PR00463">
    <property type="entry name" value="EP450I"/>
</dbReference>
<evidence type="ECO:0000256" key="12">
    <source>
        <dbReference type="ARBA" id="ARBA00023033"/>
    </source>
</evidence>
<dbReference type="Proteomes" id="UP000092443">
    <property type="component" value="Unplaced"/>
</dbReference>
<evidence type="ECO:0000256" key="2">
    <source>
        <dbReference type="ARBA" id="ARBA00003690"/>
    </source>
</evidence>
<comment type="similarity">
    <text evidence="5">Belongs to the cytochrome P450 family.</text>
</comment>
<dbReference type="GO" id="GO:0004497">
    <property type="term" value="F:monooxygenase activity"/>
    <property type="evidence" value="ECO:0007669"/>
    <property type="project" value="UniProtKB-KW"/>
</dbReference>
<keyword evidence="13" id="KW-0472">Membrane</keyword>
<evidence type="ECO:0000313" key="16">
    <source>
        <dbReference type="RefSeq" id="XP_037900382.1"/>
    </source>
</evidence>
<dbReference type="PRINTS" id="PR00385">
    <property type="entry name" value="P450"/>
</dbReference>
<dbReference type="FunFam" id="1.10.630.10:FF:000035">
    <property type="entry name" value="CYtochrome P450 family"/>
    <property type="match status" value="1"/>
</dbReference>
<name>A0A9C5ZNN1_9MUSC</name>
<evidence type="ECO:0000256" key="6">
    <source>
        <dbReference type="ARBA" id="ARBA00022617"/>
    </source>
</evidence>
<evidence type="ECO:0000256" key="13">
    <source>
        <dbReference type="ARBA" id="ARBA00023136"/>
    </source>
</evidence>
<dbReference type="PANTHER" id="PTHR24291">
    <property type="entry name" value="CYTOCHROME P450 FAMILY 4"/>
    <property type="match status" value="1"/>
</dbReference>
<dbReference type="SUPFAM" id="SSF48264">
    <property type="entry name" value="Cytochrome P450"/>
    <property type="match status" value="2"/>
</dbReference>
<evidence type="ECO:0000256" key="5">
    <source>
        <dbReference type="ARBA" id="ARBA00010617"/>
    </source>
</evidence>
<evidence type="ECO:0000256" key="3">
    <source>
        <dbReference type="ARBA" id="ARBA00004174"/>
    </source>
</evidence>
<dbReference type="CDD" id="cd20628">
    <property type="entry name" value="CYP4"/>
    <property type="match status" value="1"/>
</dbReference>
<dbReference type="GO" id="GO:0005506">
    <property type="term" value="F:iron ion binding"/>
    <property type="evidence" value="ECO:0007669"/>
    <property type="project" value="InterPro"/>
</dbReference>
<feature type="binding site" description="axial binding residue" evidence="14">
    <location>
        <position position="434"/>
    </location>
    <ligand>
        <name>heme</name>
        <dbReference type="ChEBI" id="CHEBI:30413"/>
    </ligand>
    <ligandPart>
        <name>Fe</name>
        <dbReference type="ChEBI" id="CHEBI:18248"/>
    </ligandPart>
</feature>
<dbReference type="RefSeq" id="XP_037900382.1">
    <property type="nucleotide sequence ID" value="XM_038044454.1"/>
</dbReference>
<evidence type="ECO:0000256" key="14">
    <source>
        <dbReference type="PIRSR" id="PIRSR602401-1"/>
    </source>
</evidence>
<comment type="function">
    <text evidence="2">May be involved in the metabolism of insect hormones and in the breakdown of synthetic insecticides.</text>
</comment>
<dbReference type="InterPro" id="IPR001128">
    <property type="entry name" value="Cyt_P450"/>
</dbReference>
<evidence type="ECO:0000313" key="15">
    <source>
        <dbReference type="Proteomes" id="UP000092443"/>
    </source>
</evidence>
<sequence>MVVTSIRGPSNSLPFIGDALLFLGLTPEGIYKFGSGLFKQYGKVFHFWLGHTSALVVADPKYYKHILFNSNVISKPKQYELLSYITGDGLIANKSSTKWYGRHKIITPAFHYKLLNQYIEIFDKNSIELTQQLETYADGRTVLDAYFWTARSTLAIILETVLDTKYNPDNIDHATYVHNILEVMHLFGERAVRPWLHDEFFYKLLDSKNYRKSQRLLKSVNGFYDKILQRKRQAYELERTTSLENVSENGTHDNDVLGFERQRKPFIDILLRSQINGKPLTDQDIRDEIYTIIIAGNDTTANALAYTMYAVSCYPEIQQRIYQEISQVLGNFHQRSLTMNDLNAMKYLESTIKEAMRMYTIVPIFARYLFEDIKIDDKVIPAGTTVAFLSLFSNSDPEIFSRPDEFLPERFLNDSLNTLDPFAFIPFAGGPRKCIGGRFALLQMKCTMIRLLLHYEFIRLGSEPRPAYSVGMHSKNGINIAIYFINEKWANKRMGHDTISAIGFQYNRILCPAIDFILDAIFTLSVTMVLLQSTIDGKPLSNEDIREEVDTFMFEGHDTTTSGLAHTLYLLARHPNAQQKAYEEVQQVLNKSKTEPITMKDLQNLKYLECVIKEALRLHPSVPLIARVSEGEFKIGDFTLPRNTHVILSLYAVGRDPKYFSNPDDFLPERFLSENTTKMHPFAFVPFSAGPRNCVGQKFAMLEMKMIIGKVLRDYEILPLGPDIMPIMSLILRSTTGMGEKLVTDEYSS</sequence>
<keyword evidence="15" id="KW-1185">Reference proteome</keyword>
<keyword evidence="8" id="KW-0256">Endoplasmic reticulum</keyword>
<evidence type="ECO:0000256" key="7">
    <source>
        <dbReference type="ARBA" id="ARBA00022723"/>
    </source>
</evidence>
<dbReference type="KEGG" id="gfs:119644736"/>
<dbReference type="PROSITE" id="PS00086">
    <property type="entry name" value="CYTOCHROME_P450"/>
    <property type="match status" value="1"/>
</dbReference>
<dbReference type="GO" id="GO:0005789">
    <property type="term" value="C:endoplasmic reticulum membrane"/>
    <property type="evidence" value="ECO:0007669"/>
    <property type="project" value="UniProtKB-SubCell"/>
</dbReference>
<dbReference type="InterPro" id="IPR017972">
    <property type="entry name" value="Cyt_P450_CS"/>
</dbReference>